<dbReference type="PROSITE" id="PS01124">
    <property type="entry name" value="HTH_ARAC_FAMILY_2"/>
    <property type="match status" value="1"/>
</dbReference>
<keyword evidence="2 4" id="KW-0238">DNA-binding</keyword>
<dbReference type="GO" id="GO:0003700">
    <property type="term" value="F:DNA-binding transcription factor activity"/>
    <property type="evidence" value="ECO:0007669"/>
    <property type="project" value="InterPro"/>
</dbReference>
<dbReference type="PANTHER" id="PTHR43280:SF32">
    <property type="entry name" value="TRANSCRIPTIONAL REGULATORY PROTEIN"/>
    <property type="match status" value="1"/>
</dbReference>
<dbReference type="AlphaFoldDB" id="A0A1X7KP36"/>
<keyword evidence="3" id="KW-0804">Transcription</keyword>
<gene>
    <name evidence="4" type="ORF">SAMN05660862_3072</name>
</gene>
<dbReference type="STRING" id="561061.SAMN05660862_3072"/>
<dbReference type="InterPro" id="IPR009057">
    <property type="entry name" value="Homeodomain-like_sf"/>
</dbReference>
<protein>
    <submittedName>
        <fullName evidence="4">AraC-type DNA-binding protein</fullName>
    </submittedName>
</protein>
<accession>A0A1X7KP36</accession>
<dbReference type="RefSeq" id="WP_085473786.1">
    <property type="nucleotide sequence ID" value="NZ_CP038029.1"/>
</dbReference>
<dbReference type="Pfam" id="PF12833">
    <property type="entry name" value="HTH_18"/>
    <property type="match status" value="1"/>
</dbReference>
<organism evidence="4 5">
    <name type="scientific">Sphingobacterium psychroaquaticum</name>
    <dbReference type="NCBI Taxonomy" id="561061"/>
    <lineage>
        <taxon>Bacteria</taxon>
        <taxon>Pseudomonadati</taxon>
        <taxon>Bacteroidota</taxon>
        <taxon>Sphingobacteriia</taxon>
        <taxon>Sphingobacteriales</taxon>
        <taxon>Sphingobacteriaceae</taxon>
        <taxon>Sphingobacterium</taxon>
    </lineage>
</organism>
<dbReference type="InterPro" id="IPR020449">
    <property type="entry name" value="Tscrpt_reg_AraC-type_HTH"/>
</dbReference>
<evidence type="ECO:0000256" key="2">
    <source>
        <dbReference type="ARBA" id="ARBA00023125"/>
    </source>
</evidence>
<evidence type="ECO:0000313" key="4">
    <source>
        <dbReference type="EMBL" id="SMG43261.1"/>
    </source>
</evidence>
<proteinExistence type="predicted"/>
<dbReference type="GO" id="GO:0043565">
    <property type="term" value="F:sequence-specific DNA binding"/>
    <property type="evidence" value="ECO:0007669"/>
    <property type="project" value="InterPro"/>
</dbReference>
<dbReference type="PRINTS" id="PR00032">
    <property type="entry name" value="HTHARAC"/>
</dbReference>
<name>A0A1X7KP36_9SPHI</name>
<reference evidence="4 5" key="1">
    <citation type="submission" date="2017-04" db="EMBL/GenBank/DDBJ databases">
        <authorList>
            <person name="Afonso C.L."/>
            <person name="Miller P.J."/>
            <person name="Scott M.A."/>
            <person name="Spackman E."/>
            <person name="Goraichik I."/>
            <person name="Dimitrov K.M."/>
            <person name="Suarez D.L."/>
            <person name="Swayne D.E."/>
        </authorList>
    </citation>
    <scope>NUCLEOTIDE SEQUENCE [LARGE SCALE GENOMIC DNA]</scope>
    <source>
        <strain evidence="4 5">DSM 22418</strain>
    </source>
</reference>
<keyword evidence="1" id="KW-0805">Transcription regulation</keyword>
<dbReference type="Gene3D" id="1.10.10.60">
    <property type="entry name" value="Homeodomain-like"/>
    <property type="match status" value="1"/>
</dbReference>
<dbReference type="Proteomes" id="UP000192980">
    <property type="component" value="Unassembled WGS sequence"/>
</dbReference>
<evidence type="ECO:0000256" key="3">
    <source>
        <dbReference type="ARBA" id="ARBA00023163"/>
    </source>
</evidence>
<dbReference type="PANTHER" id="PTHR43280">
    <property type="entry name" value="ARAC-FAMILY TRANSCRIPTIONAL REGULATOR"/>
    <property type="match status" value="1"/>
</dbReference>
<sequence length="276" mass="31920">MDTIIKISDFKNTAILPRLHEPYYFIVLIDGNATFSLDFNTYTIQGKNILFLSPYQLLNWESTNIKKMNFLQFHGDFYCIEYHKAEVACNGILFNNIYEKPYITIDAIFHTEISTLFNKIREIENTVTNYDQSILRSYLQLILALCSKEKQIENKHLETPGPKSNGLNFKTLLDTDYSASKSVSHYADQYGLSVNAFSKKVKKQYGKTPSKLIQERLILEAKKLLHLTYKSVKEVSVTLGFEDEFYFSRFFKKEVGVSPKTFRDKVGISIVANKSM</sequence>
<dbReference type="SUPFAM" id="SSF46689">
    <property type="entry name" value="Homeodomain-like"/>
    <property type="match status" value="1"/>
</dbReference>
<dbReference type="InterPro" id="IPR018060">
    <property type="entry name" value="HTH_AraC"/>
</dbReference>
<keyword evidence="5" id="KW-1185">Reference proteome</keyword>
<dbReference type="OrthoDB" id="2585681at2"/>
<dbReference type="EMBL" id="FXAU01000006">
    <property type="protein sequence ID" value="SMG43261.1"/>
    <property type="molecule type" value="Genomic_DNA"/>
</dbReference>
<evidence type="ECO:0000313" key="5">
    <source>
        <dbReference type="Proteomes" id="UP000192980"/>
    </source>
</evidence>
<evidence type="ECO:0000256" key="1">
    <source>
        <dbReference type="ARBA" id="ARBA00023015"/>
    </source>
</evidence>
<dbReference type="SMART" id="SM00342">
    <property type="entry name" value="HTH_ARAC"/>
    <property type="match status" value="1"/>
</dbReference>